<proteinExistence type="inferred from homology"/>
<dbReference type="InterPro" id="IPR018785">
    <property type="entry name" value="CDPF1_dom"/>
</dbReference>
<feature type="region of interest" description="Disordered" evidence="3">
    <location>
        <begin position="1"/>
        <end position="25"/>
    </location>
</feature>
<dbReference type="PANTHER" id="PTHR31849:SF1">
    <property type="entry name" value="CYSTEINE-RICH DPF MOTIF DOMAIN-CONTAINING PROTEIN 1"/>
    <property type="match status" value="1"/>
</dbReference>
<evidence type="ECO:0000313" key="5">
    <source>
        <dbReference type="EMBL" id="CAL8090607.1"/>
    </source>
</evidence>
<gene>
    <name evidence="5" type="ORF">ODALV1_LOCUS7699</name>
</gene>
<dbReference type="PRINTS" id="PR01995">
    <property type="entry name" value="UPF0595"/>
</dbReference>
<keyword evidence="6" id="KW-1185">Reference proteome</keyword>
<sequence>MNREDPYGKASGSGDKETSAKEKEERKFFECSDCGLNELYDYFGKAPPFCRSIKFLEPSYIVRDPFTPQQGNNANFLLLGSNCSVCSKMTCQECSLFFTKRFCAKCSKAGSSHLPEELRSKKKEKD</sequence>
<accession>A0ABP1Q6I4</accession>
<dbReference type="PANTHER" id="PTHR31849">
    <property type="entry name" value="CYSTEINE-RICH PDF MOTIF DOMAIN-CONTAINING PROTEIN 1"/>
    <property type="match status" value="1"/>
</dbReference>
<comment type="caution">
    <text evidence="5">The sequence shown here is derived from an EMBL/GenBank/DDBJ whole genome shotgun (WGS) entry which is preliminary data.</text>
</comment>
<dbReference type="InterPro" id="IPR042426">
    <property type="entry name" value="CDPF1"/>
</dbReference>
<name>A0ABP1Q6I4_9HEXA</name>
<comment type="similarity">
    <text evidence="1">Belongs to the CDPF1 family.</text>
</comment>
<feature type="compositionally biased region" description="Basic and acidic residues" evidence="3">
    <location>
        <begin position="14"/>
        <end position="25"/>
    </location>
</feature>
<evidence type="ECO:0000259" key="4">
    <source>
        <dbReference type="Pfam" id="PF10170"/>
    </source>
</evidence>
<dbReference type="Pfam" id="PF10170">
    <property type="entry name" value="C6_DPF"/>
    <property type="match status" value="1"/>
</dbReference>
<feature type="domain" description="Cysteine-rich DPF motif" evidence="4">
    <location>
        <begin position="29"/>
        <end position="121"/>
    </location>
</feature>
<protein>
    <recommendedName>
        <fullName evidence="2">Cysteine-rich DPF motif domain-containing protein 1</fullName>
    </recommendedName>
</protein>
<evidence type="ECO:0000256" key="1">
    <source>
        <dbReference type="ARBA" id="ARBA00007917"/>
    </source>
</evidence>
<reference evidence="5 6" key="1">
    <citation type="submission" date="2024-08" db="EMBL/GenBank/DDBJ databases">
        <authorList>
            <person name="Cucini C."/>
            <person name="Frati F."/>
        </authorList>
    </citation>
    <scope>NUCLEOTIDE SEQUENCE [LARGE SCALE GENOMIC DNA]</scope>
</reference>
<dbReference type="EMBL" id="CAXLJM020000024">
    <property type="protein sequence ID" value="CAL8090607.1"/>
    <property type="molecule type" value="Genomic_DNA"/>
</dbReference>
<evidence type="ECO:0000313" key="6">
    <source>
        <dbReference type="Proteomes" id="UP001642540"/>
    </source>
</evidence>
<organism evidence="5 6">
    <name type="scientific">Orchesella dallaii</name>
    <dbReference type="NCBI Taxonomy" id="48710"/>
    <lineage>
        <taxon>Eukaryota</taxon>
        <taxon>Metazoa</taxon>
        <taxon>Ecdysozoa</taxon>
        <taxon>Arthropoda</taxon>
        <taxon>Hexapoda</taxon>
        <taxon>Collembola</taxon>
        <taxon>Entomobryomorpha</taxon>
        <taxon>Entomobryoidea</taxon>
        <taxon>Orchesellidae</taxon>
        <taxon>Orchesellinae</taxon>
        <taxon>Orchesella</taxon>
    </lineage>
</organism>
<evidence type="ECO:0000256" key="3">
    <source>
        <dbReference type="SAM" id="MobiDB-lite"/>
    </source>
</evidence>
<evidence type="ECO:0000256" key="2">
    <source>
        <dbReference type="ARBA" id="ARBA00014801"/>
    </source>
</evidence>
<dbReference type="Proteomes" id="UP001642540">
    <property type="component" value="Unassembled WGS sequence"/>
</dbReference>